<reference evidence="2 3" key="1">
    <citation type="submission" date="2019-07" db="EMBL/GenBank/DDBJ databases">
        <title>R&amp;d 2014.</title>
        <authorList>
            <person name="Klenk H.-P."/>
        </authorList>
    </citation>
    <scope>NUCLEOTIDE SEQUENCE [LARGE SCALE GENOMIC DNA]</scope>
    <source>
        <strain evidence="2 3">DSM 45764</strain>
    </source>
</reference>
<comment type="caution">
    <text evidence="2">The sequence shown here is derived from an EMBL/GenBank/DDBJ whole genome shotgun (WGS) entry which is preliminary data.</text>
</comment>
<dbReference type="OrthoDB" id="3828743at2"/>
<dbReference type="Gene3D" id="1.20.120.330">
    <property type="entry name" value="Nucleotidyltransferases domain 2"/>
    <property type="match status" value="1"/>
</dbReference>
<evidence type="ECO:0008006" key="4">
    <source>
        <dbReference type="Google" id="ProtNLM"/>
    </source>
</evidence>
<keyword evidence="1" id="KW-0812">Transmembrane</keyword>
<dbReference type="AlphaFoldDB" id="A0A562IVP5"/>
<evidence type="ECO:0000313" key="2">
    <source>
        <dbReference type="EMBL" id="TWH75027.1"/>
    </source>
</evidence>
<gene>
    <name evidence="2" type="ORF">JD78_03577</name>
</gene>
<evidence type="ECO:0000256" key="1">
    <source>
        <dbReference type="SAM" id="Phobius"/>
    </source>
</evidence>
<feature type="transmembrane region" description="Helical" evidence="1">
    <location>
        <begin position="28"/>
        <end position="49"/>
    </location>
</feature>
<name>A0A562IVP5_9ACTN</name>
<keyword evidence="3" id="KW-1185">Reference proteome</keyword>
<dbReference type="EMBL" id="VLKF01000001">
    <property type="protein sequence ID" value="TWH75027.1"/>
    <property type="molecule type" value="Genomic_DNA"/>
</dbReference>
<keyword evidence="1" id="KW-1133">Transmembrane helix</keyword>
<organism evidence="2 3">
    <name type="scientific">Modestobacter roseus</name>
    <dbReference type="NCBI Taxonomy" id="1181884"/>
    <lineage>
        <taxon>Bacteria</taxon>
        <taxon>Bacillati</taxon>
        <taxon>Actinomycetota</taxon>
        <taxon>Actinomycetes</taxon>
        <taxon>Geodermatophilales</taxon>
        <taxon>Geodermatophilaceae</taxon>
        <taxon>Modestobacter</taxon>
    </lineage>
</organism>
<proteinExistence type="predicted"/>
<protein>
    <recommendedName>
        <fullName evidence="4">HEPN domain-containing protein</fullName>
    </recommendedName>
</protein>
<evidence type="ECO:0000313" key="3">
    <source>
        <dbReference type="Proteomes" id="UP000321490"/>
    </source>
</evidence>
<sequence>MLLNRADALMVAADVLLEEREHSSANSAAAAVAVIAGIAAADALCGVTLGRRSRGEDHRQAIELLRQATPDDPGPVAALTRLLDVKDQAHYGTNLVKREDAVAAVRRAHGLIAAAKAARAR</sequence>
<keyword evidence="1" id="KW-0472">Membrane</keyword>
<accession>A0A562IVP5</accession>
<dbReference type="Proteomes" id="UP000321490">
    <property type="component" value="Unassembled WGS sequence"/>
</dbReference>
<dbReference type="RefSeq" id="WP_153362454.1">
    <property type="nucleotide sequence ID" value="NZ_ML762560.1"/>
</dbReference>